<evidence type="ECO:0000313" key="4">
    <source>
        <dbReference type="Proteomes" id="UP000248795"/>
    </source>
</evidence>
<feature type="signal peptide" evidence="2">
    <location>
        <begin position="1"/>
        <end position="24"/>
    </location>
</feature>
<dbReference type="EMBL" id="QKVK01000010">
    <property type="protein sequence ID" value="PZF75442.1"/>
    <property type="molecule type" value="Genomic_DNA"/>
</dbReference>
<sequence>MLRLLALSAGLMIALLGFSEGATASDTCQRATGGRCKTSQSSPPTKTKSGAVTHKKVQAPAKGNHKGRNEYTAAQREKMMERAREICRTQFGAPSRVYRIDYKKNQVWCVPPAY</sequence>
<protein>
    <submittedName>
        <fullName evidence="3">Uncharacterized protein</fullName>
    </submittedName>
</protein>
<feature type="compositionally biased region" description="Low complexity" evidence="1">
    <location>
        <begin position="37"/>
        <end position="49"/>
    </location>
</feature>
<gene>
    <name evidence="3" type="ORF">DK847_18160</name>
</gene>
<evidence type="ECO:0000256" key="2">
    <source>
        <dbReference type="SAM" id="SignalP"/>
    </source>
</evidence>
<name>A0A2W2APD2_9HYPH</name>
<dbReference type="AlphaFoldDB" id="A0A2W2APD2"/>
<dbReference type="Proteomes" id="UP000248795">
    <property type="component" value="Unassembled WGS sequence"/>
</dbReference>
<evidence type="ECO:0000313" key="3">
    <source>
        <dbReference type="EMBL" id="PZF75442.1"/>
    </source>
</evidence>
<feature type="region of interest" description="Disordered" evidence="1">
    <location>
        <begin position="31"/>
        <end position="68"/>
    </location>
</feature>
<comment type="caution">
    <text evidence="3">The sequence shown here is derived from an EMBL/GenBank/DDBJ whole genome shotgun (WGS) entry which is preliminary data.</text>
</comment>
<accession>A0A2W2APD2</accession>
<dbReference type="RefSeq" id="WP_111199962.1">
    <property type="nucleotide sequence ID" value="NZ_QKVK01000010.1"/>
</dbReference>
<keyword evidence="4" id="KW-1185">Reference proteome</keyword>
<proteinExistence type="predicted"/>
<evidence type="ECO:0000256" key="1">
    <source>
        <dbReference type="SAM" id="MobiDB-lite"/>
    </source>
</evidence>
<feature type="chain" id="PRO_5015924444" evidence="2">
    <location>
        <begin position="25"/>
        <end position="114"/>
    </location>
</feature>
<reference evidence="4" key="1">
    <citation type="submission" date="2018-06" db="EMBL/GenBank/DDBJ databases">
        <title>Aestuariibacter litoralis strain KCTC 52945T.</title>
        <authorList>
            <person name="Li X."/>
            <person name="Salam N."/>
            <person name="Li J.-L."/>
            <person name="Chen Y.-M."/>
            <person name="Yang Z.-W."/>
            <person name="Zhang L.-Y."/>
            <person name="Han M.-X."/>
            <person name="Xiao M."/>
            <person name="Li W.-J."/>
        </authorList>
    </citation>
    <scope>NUCLEOTIDE SEQUENCE [LARGE SCALE GENOMIC DNA]</scope>
    <source>
        <strain evidence="4">KCTC 52945</strain>
    </source>
</reference>
<keyword evidence="2" id="KW-0732">Signal</keyword>
<organism evidence="3 4">
    <name type="scientific">Aestuariivirga litoralis</name>
    <dbReference type="NCBI Taxonomy" id="2650924"/>
    <lineage>
        <taxon>Bacteria</taxon>
        <taxon>Pseudomonadati</taxon>
        <taxon>Pseudomonadota</taxon>
        <taxon>Alphaproteobacteria</taxon>
        <taxon>Hyphomicrobiales</taxon>
        <taxon>Aestuariivirgaceae</taxon>
        <taxon>Aestuariivirga</taxon>
    </lineage>
</organism>